<accession>A0A6L2JAL0</accession>
<dbReference type="AlphaFoldDB" id="A0A6L2JAL0"/>
<evidence type="ECO:0000256" key="1">
    <source>
        <dbReference type="SAM" id="MobiDB-lite"/>
    </source>
</evidence>
<proteinExistence type="predicted"/>
<protein>
    <submittedName>
        <fullName evidence="2">Uncharacterized protein</fullName>
    </submittedName>
</protein>
<name>A0A6L2JAL0_TANCI</name>
<reference evidence="2" key="1">
    <citation type="journal article" date="2019" name="Sci. Rep.">
        <title>Draft genome of Tanacetum cinerariifolium, the natural source of mosquito coil.</title>
        <authorList>
            <person name="Yamashiro T."/>
            <person name="Shiraishi A."/>
            <person name="Satake H."/>
            <person name="Nakayama K."/>
        </authorList>
    </citation>
    <scope>NUCLEOTIDE SEQUENCE</scope>
</reference>
<organism evidence="2">
    <name type="scientific">Tanacetum cinerariifolium</name>
    <name type="common">Dalmatian daisy</name>
    <name type="synonym">Chrysanthemum cinerariifolium</name>
    <dbReference type="NCBI Taxonomy" id="118510"/>
    <lineage>
        <taxon>Eukaryota</taxon>
        <taxon>Viridiplantae</taxon>
        <taxon>Streptophyta</taxon>
        <taxon>Embryophyta</taxon>
        <taxon>Tracheophyta</taxon>
        <taxon>Spermatophyta</taxon>
        <taxon>Magnoliopsida</taxon>
        <taxon>eudicotyledons</taxon>
        <taxon>Gunneridae</taxon>
        <taxon>Pentapetalae</taxon>
        <taxon>asterids</taxon>
        <taxon>campanulids</taxon>
        <taxon>Asterales</taxon>
        <taxon>Asteraceae</taxon>
        <taxon>Asteroideae</taxon>
        <taxon>Anthemideae</taxon>
        <taxon>Anthemidinae</taxon>
        <taxon>Tanacetum</taxon>
    </lineage>
</organism>
<dbReference type="EMBL" id="BKCJ010000532">
    <property type="protein sequence ID" value="GEU34043.1"/>
    <property type="molecule type" value="Genomic_DNA"/>
</dbReference>
<sequence length="92" mass="11365">MRSNSSRNHFQKIEFETYDNAWLTRCIMMDIWFQWTNQWFPLIVRHLESQRTHFMFIKRENMLSTDSRSRKKKNDALHRDRAESAESYQGFT</sequence>
<gene>
    <name evidence="2" type="ORF">Tci_006021</name>
</gene>
<feature type="region of interest" description="Disordered" evidence="1">
    <location>
        <begin position="63"/>
        <end position="92"/>
    </location>
</feature>
<feature type="compositionally biased region" description="Basic and acidic residues" evidence="1">
    <location>
        <begin position="74"/>
        <end position="84"/>
    </location>
</feature>
<evidence type="ECO:0000313" key="2">
    <source>
        <dbReference type="EMBL" id="GEU34043.1"/>
    </source>
</evidence>
<comment type="caution">
    <text evidence="2">The sequence shown here is derived from an EMBL/GenBank/DDBJ whole genome shotgun (WGS) entry which is preliminary data.</text>
</comment>